<dbReference type="Proteomes" id="UP000499080">
    <property type="component" value="Unassembled WGS sequence"/>
</dbReference>
<feature type="compositionally biased region" description="Polar residues" evidence="1">
    <location>
        <begin position="55"/>
        <end position="74"/>
    </location>
</feature>
<dbReference type="EMBL" id="BGPR01000412">
    <property type="protein sequence ID" value="GBM18835.1"/>
    <property type="molecule type" value="Genomic_DNA"/>
</dbReference>
<dbReference type="AlphaFoldDB" id="A0A4Y2DTB0"/>
<reference evidence="2 3" key="1">
    <citation type="journal article" date="2019" name="Sci. Rep.">
        <title>Orb-weaving spider Araneus ventricosus genome elucidates the spidroin gene catalogue.</title>
        <authorList>
            <person name="Kono N."/>
            <person name="Nakamura H."/>
            <person name="Ohtoshi R."/>
            <person name="Moran D.A.P."/>
            <person name="Shinohara A."/>
            <person name="Yoshida Y."/>
            <person name="Fujiwara M."/>
            <person name="Mori M."/>
            <person name="Tomita M."/>
            <person name="Arakawa K."/>
        </authorList>
    </citation>
    <scope>NUCLEOTIDE SEQUENCE [LARGE SCALE GENOMIC DNA]</scope>
</reference>
<evidence type="ECO:0000313" key="3">
    <source>
        <dbReference type="Proteomes" id="UP000499080"/>
    </source>
</evidence>
<protein>
    <submittedName>
        <fullName evidence="2">Uncharacterized protein</fullName>
    </submittedName>
</protein>
<sequence>MAITGPCTNPSHRKYIPLSGYGQHNHTTISIATREARYILHILKLLIQVPVVPLSGSNNRENENSIKPQYEQNNTSGVDSSSDSETVSPSTRETKSQTSMIQRE</sequence>
<name>A0A4Y2DTB0_ARAVE</name>
<keyword evidence="3" id="KW-1185">Reference proteome</keyword>
<organism evidence="2 3">
    <name type="scientific">Araneus ventricosus</name>
    <name type="common">Orbweaver spider</name>
    <name type="synonym">Epeira ventricosa</name>
    <dbReference type="NCBI Taxonomy" id="182803"/>
    <lineage>
        <taxon>Eukaryota</taxon>
        <taxon>Metazoa</taxon>
        <taxon>Ecdysozoa</taxon>
        <taxon>Arthropoda</taxon>
        <taxon>Chelicerata</taxon>
        <taxon>Arachnida</taxon>
        <taxon>Araneae</taxon>
        <taxon>Araneomorphae</taxon>
        <taxon>Entelegynae</taxon>
        <taxon>Araneoidea</taxon>
        <taxon>Araneidae</taxon>
        <taxon>Araneus</taxon>
    </lineage>
</organism>
<comment type="caution">
    <text evidence="2">The sequence shown here is derived from an EMBL/GenBank/DDBJ whole genome shotgun (WGS) entry which is preliminary data.</text>
</comment>
<feature type="region of interest" description="Disordered" evidence="1">
    <location>
        <begin position="53"/>
        <end position="104"/>
    </location>
</feature>
<accession>A0A4Y2DTB0</accession>
<gene>
    <name evidence="2" type="ORF">AVEN_203110_1</name>
</gene>
<evidence type="ECO:0000313" key="2">
    <source>
        <dbReference type="EMBL" id="GBM18835.1"/>
    </source>
</evidence>
<proteinExistence type="predicted"/>
<feature type="compositionally biased region" description="Low complexity" evidence="1">
    <location>
        <begin position="75"/>
        <end position="91"/>
    </location>
</feature>
<evidence type="ECO:0000256" key="1">
    <source>
        <dbReference type="SAM" id="MobiDB-lite"/>
    </source>
</evidence>